<dbReference type="AlphaFoldDB" id="A0A1M5BIK8"/>
<reference evidence="1 2" key="1">
    <citation type="submission" date="2016-11" db="EMBL/GenBank/DDBJ databases">
        <authorList>
            <person name="Jaros S."/>
            <person name="Januszkiewicz K."/>
            <person name="Wedrychowicz H."/>
        </authorList>
    </citation>
    <scope>NUCLEOTIDE SEQUENCE [LARGE SCALE GENOMIC DNA]</scope>
    <source>
        <strain evidence="1 2">DSM 44666</strain>
    </source>
</reference>
<dbReference type="OrthoDB" id="2678228at2"/>
<protein>
    <submittedName>
        <fullName evidence="1">Uncharacterized protein</fullName>
    </submittedName>
</protein>
<gene>
    <name evidence="1" type="ORF">SAMN05444392_12422</name>
</gene>
<dbReference type="EMBL" id="FQVL01000024">
    <property type="protein sequence ID" value="SHF42305.1"/>
    <property type="molecule type" value="Genomic_DNA"/>
</dbReference>
<keyword evidence="2" id="KW-1185">Reference proteome</keyword>
<evidence type="ECO:0000313" key="1">
    <source>
        <dbReference type="EMBL" id="SHF42305.1"/>
    </source>
</evidence>
<accession>A0A1M5BIK8</accession>
<dbReference type="Proteomes" id="UP000184476">
    <property type="component" value="Unassembled WGS sequence"/>
</dbReference>
<evidence type="ECO:0000313" key="2">
    <source>
        <dbReference type="Proteomes" id="UP000184476"/>
    </source>
</evidence>
<proteinExistence type="predicted"/>
<organism evidence="1 2">
    <name type="scientific">Seinonella peptonophila</name>
    <dbReference type="NCBI Taxonomy" id="112248"/>
    <lineage>
        <taxon>Bacteria</taxon>
        <taxon>Bacillati</taxon>
        <taxon>Bacillota</taxon>
        <taxon>Bacilli</taxon>
        <taxon>Bacillales</taxon>
        <taxon>Thermoactinomycetaceae</taxon>
        <taxon>Seinonella</taxon>
    </lineage>
</organism>
<dbReference type="STRING" id="112248.SAMN05444392_12422"/>
<sequence>MKLYEYEMYTYDDFFDEIIADLCSILDLRFYFDYRGEMWERGTYKNGEKFYMIYDGVNENNFVLVDEFTPDHVRFIVVRCEKEYHQEVRNSIEYWERITRKQYDYQYKREEDYIPLNVFDDPDSALNILLDRSDLKLDFLFEMCRKSE</sequence>
<dbReference type="RefSeq" id="WP_073158593.1">
    <property type="nucleotide sequence ID" value="NZ_FQVL01000024.1"/>
</dbReference>
<name>A0A1M5BIK8_9BACL</name>